<keyword evidence="1" id="KW-1133">Transmembrane helix</keyword>
<dbReference type="Proteomes" id="UP000282211">
    <property type="component" value="Unassembled WGS sequence"/>
</dbReference>
<keyword evidence="1" id="KW-0812">Transmembrane</keyword>
<dbReference type="OrthoDB" id="3781906at2"/>
<feature type="transmembrane region" description="Helical" evidence="1">
    <location>
        <begin position="51"/>
        <end position="73"/>
    </location>
</feature>
<evidence type="ECO:0000256" key="1">
    <source>
        <dbReference type="SAM" id="Phobius"/>
    </source>
</evidence>
<feature type="transmembrane region" description="Helical" evidence="1">
    <location>
        <begin position="153"/>
        <end position="171"/>
    </location>
</feature>
<evidence type="ECO:0008006" key="4">
    <source>
        <dbReference type="Google" id="ProtNLM"/>
    </source>
</evidence>
<dbReference type="AlphaFoldDB" id="A0A420WLS1"/>
<feature type="transmembrane region" description="Helical" evidence="1">
    <location>
        <begin position="6"/>
        <end position="30"/>
    </location>
</feature>
<dbReference type="InParanoid" id="A0A420WLS1"/>
<feature type="transmembrane region" description="Helical" evidence="1">
    <location>
        <begin position="203"/>
        <end position="221"/>
    </location>
</feature>
<keyword evidence="1" id="KW-0472">Membrane</keyword>
<gene>
    <name evidence="2" type="ORF">DES40_1303</name>
</gene>
<proteinExistence type="predicted"/>
<evidence type="ECO:0000313" key="3">
    <source>
        <dbReference type="Proteomes" id="UP000282211"/>
    </source>
</evidence>
<sequence>MTPSLISILAFFHIILFVFWLGGDLGVAVLGDHFRKRNDYSIQERLTILKLLVIIDMGPRIAWCLMIASTISLVKVGGYWDVPSWGVVLAWAISLFWLWLTISAHKAGQTPKAAVLKKYEMVLKWCLAAFYLGLGGVSLATDTPLEPNWLASKAFLFGLIFIAAILIDVMFKPVGPLLMDVIEKGSSDETEIPLRKTMDKSRFWVRMTYLLLVIVGFIGVTKFF</sequence>
<organism evidence="2 3">
    <name type="scientific">Litorimonas taeanensis</name>
    <dbReference type="NCBI Taxonomy" id="568099"/>
    <lineage>
        <taxon>Bacteria</taxon>
        <taxon>Pseudomonadati</taxon>
        <taxon>Pseudomonadota</taxon>
        <taxon>Alphaproteobacteria</taxon>
        <taxon>Maricaulales</taxon>
        <taxon>Robiginitomaculaceae</taxon>
    </lineage>
</organism>
<accession>A0A420WLS1</accession>
<feature type="transmembrane region" description="Helical" evidence="1">
    <location>
        <begin position="85"/>
        <end position="102"/>
    </location>
</feature>
<keyword evidence="3" id="KW-1185">Reference proteome</keyword>
<reference evidence="2 3" key="1">
    <citation type="submission" date="2018-10" db="EMBL/GenBank/DDBJ databases">
        <title>Genomic Encyclopedia of Type Strains, Phase IV (KMG-IV): sequencing the most valuable type-strain genomes for metagenomic binning, comparative biology and taxonomic classification.</title>
        <authorList>
            <person name="Goeker M."/>
        </authorList>
    </citation>
    <scope>NUCLEOTIDE SEQUENCE [LARGE SCALE GENOMIC DNA]</scope>
    <source>
        <strain evidence="2 3">DSM 22008</strain>
    </source>
</reference>
<comment type="caution">
    <text evidence="2">The sequence shown here is derived from an EMBL/GenBank/DDBJ whole genome shotgun (WGS) entry which is preliminary data.</text>
</comment>
<evidence type="ECO:0000313" key="2">
    <source>
        <dbReference type="EMBL" id="RKQ71967.1"/>
    </source>
</evidence>
<name>A0A420WLS1_9PROT</name>
<dbReference type="RefSeq" id="WP_121099763.1">
    <property type="nucleotide sequence ID" value="NZ_RBII01000001.1"/>
</dbReference>
<dbReference type="EMBL" id="RBII01000001">
    <property type="protein sequence ID" value="RKQ71967.1"/>
    <property type="molecule type" value="Genomic_DNA"/>
</dbReference>
<feature type="transmembrane region" description="Helical" evidence="1">
    <location>
        <begin position="122"/>
        <end position="141"/>
    </location>
</feature>
<protein>
    <recommendedName>
        <fullName evidence="4">Copper resistance protein D</fullName>
    </recommendedName>
</protein>